<dbReference type="STRING" id="76947.GCA_002080435_00104"/>
<dbReference type="PATRIC" id="fig|1219045.3.peg.2641"/>
<dbReference type="AlphaFoldDB" id="A0A086P8S8"/>
<dbReference type="Gene3D" id="2.60.120.200">
    <property type="match status" value="1"/>
</dbReference>
<proteinExistence type="inferred from homology"/>
<organism evidence="4 5">
    <name type="scientific">Sphingobium herbicidovorans (strain ATCC 700291 / DSM 11019 / CCUG 56400 / KCTC 2939 / LMG 18315 / NBRC 16415 / MH)</name>
    <name type="common">Sphingomonas herbicidovorans</name>
    <dbReference type="NCBI Taxonomy" id="1219045"/>
    <lineage>
        <taxon>Bacteria</taxon>
        <taxon>Pseudomonadati</taxon>
        <taxon>Pseudomonadota</taxon>
        <taxon>Alphaproteobacteria</taxon>
        <taxon>Sphingomonadales</taxon>
        <taxon>Sphingomonadaceae</taxon>
        <taxon>Sphingobium</taxon>
    </lineage>
</organism>
<dbReference type="GO" id="GO:0004553">
    <property type="term" value="F:hydrolase activity, hydrolyzing O-glycosyl compounds"/>
    <property type="evidence" value="ECO:0007669"/>
    <property type="project" value="InterPro"/>
</dbReference>
<dbReference type="PROSITE" id="PS51762">
    <property type="entry name" value="GH16_2"/>
    <property type="match status" value="1"/>
</dbReference>
<dbReference type="PANTHER" id="PTHR10963:SF60">
    <property type="entry name" value="GRAM-NEGATIVE BACTERIA-BINDING PROTEIN 1-RELATED"/>
    <property type="match status" value="1"/>
</dbReference>
<dbReference type="InterPro" id="IPR038081">
    <property type="entry name" value="CalX-like_sf"/>
</dbReference>
<evidence type="ECO:0000259" key="3">
    <source>
        <dbReference type="PROSITE" id="PS51762"/>
    </source>
</evidence>
<dbReference type="eggNOG" id="COG2273">
    <property type="taxonomic scope" value="Bacteria"/>
</dbReference>
<keyword evidence="5" id="KW-1185">Reference proteome</keyword>
<dbReference type="GO" id="GO:0005975">
    <property type="term" value="P:carbohydrate metabolic process"/>
    <property type="evidence" value="ECO:0007669"/>
    <property type="project" value="InterPro"/>
</dbReference>
<dbReference type="EMBL" id="JFZA02000023">
    <property type="protein sequence ID" value="KFG89796.1"/>
    <property type="molecule type" value="Genomic_DNA"/>
</dbReference>
<evidence type="ECO:0000313" key="5">
    <source>
        <dbReference type="Proteomes" id="UP000024284"/>
    </source>
</evidence>
<comment type="caution">
    <text evidence="4">The sequence shown here is derived from an EMBL/GenBank/DDBJ whole genome shotgun (WGS) entry which is preliminary data.</text>
</comment>
<protein>
    <submittedName>
        <fullName evidence="4">Beta-glucanase</fullName>
    </submittedName>
</protein>
<feature type="signal peptide" evidence="2">
    <location>
        <begin position="1"/>
        <end position="24"/>
    </location>
</feature>
<dbReference type="InterPro" id="IPR050546">
    <property type="entry name" value="Glycosyl_Hydrlase_16"/>
</dbReference>
<dbReference type="SUPFAM" id="SSF49899">
    <property type="entry name" value="Concanavalin A-like lectins/glucanases"/>
    <property type="match status" value="1"/>
</dbReference>
<sequence length="463" mass="50072">MNIRLTGSMIGAGGSLLCVMAAGAATILSTGSTSTGTSIGSATTLLNSGAATSSFSTTSTSTGTTSTITSSFSTFDFANGTKLPEKATLSLGNATFRPGAGTAYVPVTLDRPTPNTIIARVITVNGSGTLRALSGYNYQTVDTVVIFRPGDPLVQTVAVPIISAGEGQQFQLKLREAPWGGLQGQSFATITATSNVAPTAKAMGSFRQPRTFAATGTLQFELKKETHKRSPDGGWNRWATSLSHGRTQVANGETGLYLDSSVFPGVEGPVYWGTQGLVLHSQKLKTPIYHEGQNWYYGASVLDGRHFLASQIGYGQYEWEARMPNRRGSWPAFWLISTSGWPPEIDVYEGFGYQSYWDFDRHIGQTIHGGSGGTRSFQRGVVIQTEQAYGLKGYSQNFHRFAVDIQRDYITWFVDGLETYQSVNPFQGHRWYPIMDVAVKTTGSYDDGSGDMIIKSFRIYSAP</sequence>
<feature type="domain" description="GH16" evidence="3">
    <location>
        <begin position="192"/>
        <end position="463"/>
    </location>
</feature>
<dbReference type="InterPro" id="IPR000757">
    <property type="entry name" value="Beta-glucanase-like"/>
</dbReference>
<dbReference type="Proteomes" id="UP000024284">
    <property type="component" value="Unassembled WGS sequence"/>
</dbReference>
<feature type="chain" id="PRO_5001813265" evidence="2">
    <location>
        <begin position="25"/>
        <end position="463"/>
    </location>
</feature>
<name>A0A086P8S8_SPHHM</name>
<accession>A0A086P8S8</accession>
<dbReference type="Gene3D" id="2.60.40.2030">
    <property type="match status" value="1"/>
</dbReference>
<dbReference type="SUPFAM" id="SSF141072">
    <property type="entry name" value="CalX-like"/>
    <property type="match status" value="1"/>
</dbReference>
<comment type="similarity">
    <text evidence="1">Belongs to the glycosyl hydrolase 16 family.</text>
</comment>
<gene>
    <name evidence="4" type="ORF">BV98_002607</name>
</gene>
<dbReference type="Pfam" id="PF00722">
    <property type="entry name" value="Glyco_hydro_16"/>
    <property type="match status" value="1"/>
</dbReference>
<dbReference type="PANTHER" id="PTHR10963">
    <property type="entry name" value="GLYCOSYL HYDROLASE-RELATED"/>
    <property type="match status" value="1"/>
</dbReference>
<keyword evidence="2" id="KW-0732">Signal</keyword>
<dbReference type="InterPro" id="IPR013320">
    <property type="entry name" value="ConA-like_dom_sf"/>
</dbReference>
<evidence type="ECO:0000256" key="2">
    <source>
        <dbReference type="SAM" id="SignalP"/>
    </source>
</evidence>
<evidence type="ECO:0000256" key="1">
    <source>
        <dbReference type="ARBA" id="ARBA00006865"/>
    </source>
</evidence>
<evidence type="ECO:0000313" key="4">
    <source>
        <dbReference type="EMBL" id="KFG89796.1"/>
    </source>
</evidence>
<reference evidence="4" key="1">
    <citation type="submission" date="2014-08" db="EMBL/GenBank/DDBJ databases">
        <title>Draft genome sequences of Sphingobium herbicidovorans.</title>
        <authorList>
            <person name="Gan H.M."/>
            <person name="Gan H.Y."/>
            <person name="Savka M.A."/>
        </authorList>
    </citation>
    <scope>NUCLEOTIDE SEQUENCE [LARGE SCALE GENOMIC DNA]</scope>
    <source>
        <strain evidence="4">NBRC 16415</strain>
    </source>
</reference>